<protein>
    <submittedName>
        <fullName evidence="1">Uncharacterized protein</fullName>
    </submittedName>
</protein>
<dbReference type="AlphaFoldDB" id="A0A7N0UCI3"/>
<evidence type="ECO:0000313" key="1">
    <source>
        <dbReference type="EnsemblPlants" id="Kaladp0058s0593.1.v1.1"/>
    </source>
</evidence>
<sequence length="77" mass="9197">MIVNHFPLEVDAMSWCPCWRDINTKLLESVMYVCQMNQVCERGCGQRNSNVSISRKTVNNSLNMRIICLHQWFKYRR</sequence>
<accession>A0A7N0UCI3</accession>
<dbReference type="Gramene" id="Kaladp0058s0593.1.v1.1">
    <property type="protein sequence ID" value="Kaladp0058s0593.1.v1.1"/>
    <property type="gene ID" value="Kaladp0058s0593.v1.1"/>
</dbReference>
<name>A0A7N0UCI3_KALFE</name>
<reference evidence="1" key="1">
    <citation type="submission" date="2021-01" db="UniProtKB">
        <authorList>
            <consortium name="EnsemblPlants"/>
        </authorList>
    </citation>
    <scope>IDENTIFICATION</scope>
</reference>
<keyword evidence="2" id="KW-1185">Reference proteome</keyword>
<evidence type="ECO:0000313" key="2">
    <source>
        <dbReference type="Proteomes" id="UP000594263"/>
    </source>
</evidence>
<proteinExistence type="predicted"/>
<dbReference type="Proteomes" id="UP000594263">
    <property type="component" value="Unplaced"/>
</dbReference>
<dbReference type="EnsemblPlants" id="Kaladp0058s0593.1.v1.1">
    <property type="protein sequence ID" value="Kaladp0058s0593.1.v1.1"/>
    <property type="gene ID" value="Kaladp0058s0593.v1.1"/>
</dbReference>
<organism evidence="1 2">
    <name type="scientific">Kalanchoe fedtschenkoi</name>
    <name type="common">Lavender scallops</name>
    <name type="synonym">South American air plant</name>
    <dbReference type="NCBI Taxonomy" id="63787"/>
    <lineage>
        <taxon>Eukaryota</taxon>
        <taxon>Viridiplantae</taxon>
        <taxon>Streptophyta</taxon>
        <taxon>Embryophyta</taxon>
        <taxon>Tracheophyta</taxon>
        <taxon>Spermatophyta</taxon>
        <taxon>Magnoliopsida</taxon>
        <taxon>eudicotyledons</taxon>
        <taxon>Gunneridae</taxon>
        <taxon>Pentapetalae</taxon>
        <taxon>Saxifragales</taxon>
        <taxon>Crassulaceae</taxon>
        <taxon>Kalanchoe</taxon>
    </lineage>
</organism>